<dbReference type="Proteomes" id="UP001372338">
    <property type="component" value="Unassembled WGS sequence"/>
</dbReference>
<evidence type="ECO:0000313" key="2">
    <source>
        <dbReference type="EMBL" id="KAK7236542.1"/>
    </source>
</evidence>
<proteinExistence type="predicted"/>
<protein>
    <submittedName>
        <fullName evidence="2">Uncharacterized protein</fullName>
    </submittedName>
</protein>
<organism evidence="2 3">
    <name type="scientific">Crotalaria pallida</name>
    <name type="common">Smooth rattlebox</name>
    <name type="synonym">Crotalaria striata</name>
    <dbReference type="NCBI Taxonomy" id="3830"/>
    <lineage>
        <taxon>Eukaryota</taxon>
        <taxon>Viridiplantae</taxon>
        <taxon>Streptophyta</taxon>
        <taxon>Embryophyta</taxon>
        <taxon>Tracheophyta</taxon>
        <taxon>Spermatophyta</taxon>
        <taxon>Magnoliopsida</taxon>
        <taxon>eudicotyledons</taxon>
        <taxon>Gunneridae</taxon>
        <taxon>Pentapetalae</taxon>
        <taxon>rosids</taxon>
        <taxon>fabids</taxon>
        <taxon>Fabales</taxon>
        <taxon>Fabaceae</taxon>
        <taxon>Papilionoideae</taxon>
        <taxon>50 kb inversion clade</taxon>
        <taxon>genistoids sensu lato</taxon>
        <taxon>core genistoids</taxon>
        <taxon>Crotalarieae</taxon>
        <taxon>Crotalaria</taxon>
    </lineage>
</organism>
<dbReference type="AlphaFoldDB" id="A0AAN9HLN4"/>
<reference evidence="2 3" key="1">
    <citation type="submission" date="2024-01" db="EMBL/GenBank/DDBJ databases">
        <title>The genomes of 5 underutilized Papilionoideae crops provide insights into root nodulation and disease resistanc.</title>
        <authorList>
            <person name="Yuan L."/>
        </authorList>
    </citation>
    <scope>NUCLEOTIDE SEQUENCE [LARGE SCALE GENOMIC DNA]</scope>
    <source>
        <strain evidence="2">ZHUSHIDOU_FW_LH</strain>
        <tissue evidence="2">Leaf</tissue>
    </source>
</reference>
<gene>
    <name evidence="2" type="ORF">RIF29_45409</name>
</gene>
<dbReference type="EMBL" id="JAYWIO010000036">
    <property type="protein sequence ID" value="KAK7236542.1"/>
    <property type="molecule type" value="Genomic_DNA"/>
</dbReference>
<evidence type="ECO:0000313" key="3">
    <source>
        <dbReference type="Proteomes" id="UP001372338"/>
    </source>
</evidence>
<accession>A0AAN9HLN4</accession>
<sequence length="76" mass="8408">MPRQESSPPKELFSEGGKLHKRGFPLSSLVLMPPQNLYSQKLSSPSPTPAQALSSFFPGLMKFSYSQQLFEPILAP</sequence>
<feature type="region of interest" description="Disordered" evidence="1">
    <location>
        <begin position="1"/>
        <end position="20"/>
    </location>
</feature>
<evidence type="ECO:0000256" key="1">
    <source>
        <dbReference type="SAM" id="MobiDB-lite"/>
    </source>
</evidence>
<name>A0AAN9HLN4_CROPI</name>
<keyword evidence="3" id="KW-1185">Reference proteome</keyword>
<comment type="caution">
    <text evidence="2">The sequence shown here is derived from an EMBL/GenBank/DDBJ whole genome shotgun (WGS) entry which is preliminary data.</text>
</comment>